<protein>
    <submittedName>
        <fullName evidence="1">Uncharacterized protein</fullName>
    </submittedName>
</protein>
<comment type="caution">
    <text evidence="1">The sequence shown here is derived from an EMBL/GenBank/DDBJ whole genome shotgun (WGS) entry which is preliminary data.</text>
</comment>
<organism evidence="1 2">
    <name type="scientific">Periplaneta americana</name>
    <name type="common">American cockroach</name>
    <name type="synonym">Blatta americana</name>
    <dbReference type="NCBI Taxonomy" id="6978"/>
    <lineage>
        <taxon>Eukaryota</taxon>
        <taxon>Metazoa</taxon>
        <taxon>Ecdysozoa</taxon>
        <taxon>Arthropoda</taxon>
        <taxon>Hexapoda</taxon>
        <taxon>Insecta</taxon>
        <taxon>Pterygota</taxon>
        <taxon>Neoptera</taxon>
        <taxon>Polyneoptera</taxon>
        <taxon>Dictyoptera</taxon>
        <taxon>Blattodea</taxon>
        <taxon>Blattoidea</taxon>
        <taxon>Blattidae</taxon>
        <taxon>Blattinae</taxon>
        <taxon>Periplaneta</taxon>
    </lineage>
</organism>
<evidence type="ECO:0000313" key="1">
    <source>
        <dbReference type="EMBL" id="KAJ4438196.1"/>
    </source>
</evidence>
<keyword evidence="2" id="KW-1185">Reference proteome</keyword>
<evidence type="ECO:0000313" key="2">
    <source>
        <dbReference type="Proteomes" id="UP001148838"/>
    </source>
</evidence>
<proteinExistence type="predicted"/>
<accession>A0ABQ8SWU1</accession>
<name>A0ABQ8SWU1_PERAM</name>
<dbReference type="EMBL" id="JAJSOF020000019">
    <property type="protein sequence ID" value="KAJ4438196.1"/>
    <property type="molecule type" value="Genomic_DNA"/>
</dbReference>
<sequence>IVDEFEDLEATAVDELIPLLNYAYVEDNYQRGKDRQRQMFPLAEDSPFRVKKRKYEDLDKRIYRIIERYPDYKIGDALAYLRAIGHNLAGNFET</sequence>
<feature type="non-terminal residue" evidence="1">
    <location>
        <position position="1"/>
    </location>
</feature>
<dbReference type="Proteomes" id="UP001148838">
    <property type="component" value="Unassembled WGS sequence"/>
</dbReference>
<reference evidence="1 2" key="1">
    <citation type="journal article" date="2022" name="Allergy">
        <title>Genome assembly and annotation of Periplaneta americana reveal a comprehensive cockroach allergen profile.</title>
        <authorList>
            <person name="Wang L."/>
            <person name="Xiong Q."/>
            <person name="Saelim N."/>
            <person name="Wang L."/>
            <person name="Nong W."/>
            <person name="Wan A.T."/>
            <person name="Shi M."/>
            <person name="Liu X."/>
            <person name="Cao Q."/>
            <person name="Hui J.H.L."/>
            <person name="Sookrung N."/>
            <person name="Leung T.F."/>
            <person name="Tungtrongchitr A."/>
            <person name="Tsui S.K.W."/>
        </authorList>
    </citation>
    <scope>NUCLEOTIDE SEQUENCE [LARGE SCALE GENOMIC DNA]</scope>
    <source>
        <strain evidence="1">PWHHKU_190912</strain>
    </source>
</reference>
<gene>
    <name evidence="1" type="ORF">ANN_14135</name>
</gene>